<dbReference type="PANTHER" id="PTHR24286">
    <property type="entry name" value="CYTOCHROME P450 26"/>
    <property type="match status" value="1"/>
</dbReference>
<dbReference type="InterPro" id="IPR001128">
    <property type="entry name" value="Cyt_P450"/>
</dbReference>
<dbReference type="GO" id="GO:0051777">
    <property type="term" value="F:ent-kaurenoic acid monooxygenase activity"/>
    <property type="evidence" value="ECO:0007669"/>
    <property type="project" value="TreeGrafter"/>
</dbReference>
<evidence type="ECO:0000256" key="3">
    <source>
        <dbReference type="ARBA" id="ARBA00022723"/>
    </source>
</evidence>
<dbReference type="GO" id="GO:0016132">
    <property type="term" value="P:brassinosteroid biosynthetic process"/>
    <property type="evidence" value="ECO:0007669"/>
    <property type="project" value="TreeGrafter"/>
</dbReference>
<evidence type="ECO:0000256" key="7">
    <source>
        <dbReference type="RuleBase" id="RU000461"/>
    </source>
</evidence>
<feature type="binding site" description="axial binding residue" evidence="6">
    <location>
        <position position="438"/>
    </location>
    <ligand>
        <name>heme</name>
        <dbReference type="ChEBI" id="CHEBI:30413"/>
    </ligand>
    <ligandPart>
        <name>Fe</name>
        <dbReference type="ChEBI" id="CHEBI:18248"/>
    </ligandPart>
</feature>
<dbReference type="InterPro" id="IPR002401">
    <property type="entry name" value="Cyt_P450_E_grp-I"/>
</dbReference>
<evidence type="ECO:0000256" key="1">
    <source>
        <dbReference type="ARBA" id="ARBA00004167"/>
    </source>
</evidence>
<evidence type="ECO:0000313" key="9">
    <source>
        <dbReference type="Proteomes" id="UP001153076"/>
    </source>
</evidence>
<dbReference type="GO" id="GO:0010268">
    <property type="term" value="P:brassinosteroid homeostasis"/>
    <property type="evidence" value="ECO:0007669"/>
    <property type="project" value="TreeGrafter"/>
</dbReference>
<evidence type="ECO:0000256" key="5">
    <source>
        <dbReference type="ARBA" id="ARBA00023004"/>
    </source>
</evidence>
<comment type="cofactor">
    <cofactor evidence="6">
        <name>heme</name>
        <dbReference type="ChEBI" id="CHEBI:30413"/>
    </cofactor>
</comment>
<dbReference type="InterPro" id="IPR036396">
    <property type="entry name" value="Cyt_P450_sf"/>
</dbReference>
<dbReference type="GO" id="GO:0016020">
    <property type="term" value="C:membrane"/>
    <property type="evidence" value="ECO:0007669"/>
    <property type="project" value="UniProtKB-SubCell"/>
</dbReference>
<dbReference type="EMBL" id="JAKOGI010000420">
    <property type="protein sequence ID" value="KAJ8435339.1"/>
    <property type="molecule type" value="Genomic_DNA"/>
</dbReference>
<dbReference type="PRINTS" id="PR00385">
    <property type="entry name" value="P450"/>
</dbReference>
<dbReference type="InterPro" id="IPR017972">
    <property type="entry name" value="Cyt_P450_CS"/>
</dbReference>
<dbReference type="AlphaFoldDB" id="A0A9Q1K2J0"/>
<comment type="subcellular location">
    <subcellularLocation>
        <location evidence="1">Membrane</location>
        <topology evidence="1">Single-pass membrane protein</topology>
    </subcellularLocation>
</comment>
<dbReference type="PRINTS" id="PR00463">
    <property type="entry name" value="EP450I"/>
</dbReference>
<evidence type="ECO:0000313" key="8">
    <source>
        <dbReference type="EMBL" id="KAJ8435339.1"/>
    </source>
</evidence>
<organism evidence="8 9">
    <name type="scientific">Carnegiea gigantea</name>
    <dbReference type="NCBI Taxonomy" id="171969"/>
    <lineage>
        <taxon>Eukaryota</taxon>
        <taxon>Viridiplantae</taxon>
        <taxon>Streptophyta</taxon>
        <taxon>Embryophyta</taxon>
        <taxon>Tracheophyta</taxon>
        <taxon>Spermatophyta</taxon>
        <taxon>Magnoliopsida</taxon>
        <taxon>eudicotyledons</taxon>
        <taxon>Gunneridae</taxon>
        <taxon>Pentapetalae</taxon>
        <taxon>Caryophyllales</taxon>
        <taxon>Cactineae</taxon>
        <taxon>Cactaceae</taxon>
        <taxon>Cactoideae</taxon>
        <taxon>Echinocereeae</taxon>
        <taxon>Carnegiea</taxon>
    </lineage>
</organism>
<reference evidence="8" key="1">
    <citation type="submission" date="2022-04" db="EMBL/GenBank/DDBJ databases">
        <title>Carnegiea gigantea Genome sequencing and assembly v2.</title>
        <authorList>
            <person name="Copetti D."/>
            <person name="Sanderson M.J."/>
            <person name="Burquez A."/>
            <person name="Wojciechowski M.F."/>
        </authorList>
    </citation>
    <scope>NUCLEOTIDE SEQUENCE</scope>
    <source>
        <strain evidence="8">SGP5-SGP5p</strain>
        <tissue evidence="8">Aerial part</tissue>
    </source>
</reference>
<dbReference type="CDD" id="cd11043">
    <property type="entry name" value="CYP90-like"/>
    <property type="match status" value="1"/>
</dbReference>
<dbReference type="Gene3D" id="1.10.630.10">
    <property type="entry name" value="Cytochrome P450"/>
    <property type="match status" value="1"/>
</dbReference>
<keyword evidence="7" id="KW-0560">Oxidoreductase</keyword>
<dbReference type="GO" id="GO:0016125">
    <property type="term" value="P:sterol metabolic process"/>
    <property type="evidence" value="ECO:0007669"/>
    <property type="project" value="TreeGrafter"/>
</dbReference>
<sequence length="490" mass="56004">MSWVLIWALIAVVLGGLMAFYEVLKYANEWFYVRRLGKKREFLPPGDMGWPFIGTQLSFLKAFKSDDPDSFISNFAARFGPTGIYRAVMFGKPCVIITTPESCKKVLSDDATFGPGFPESITKLMGKKAFHGISHEEHKRLRRLTTAALSGQEALSIYVRHIEDIVIKSLQEWASISSPIEFLTEMRKIAFKVIMYVMVGDRSTDHLIMEALEKEYTTLNHGLKSMAIDLPGFAYHNAIKARKNLQKIFQTVVDERRSDKQVNKQGEKEDMLDMLIGVDDEHGGKLSDEEIVDLIIMFLNAGHESSGHAAMWAVVLLQDHPQIFQKAKEEQENIVKSRPPNQKGLTLKETRRMEYLSKVIDETLRVMNISFTLFREATTDVTINGYNVPKGWRILTWLRSAHLDSDKYPNCKEFNPSRWDDPKTRTNFIPFGAGSRMCPGRDLARLEVSVFLHYFLLNYRLERVNPGSPVRYLPISRPVDNCLAKVIRVS</sequence>
<evidence type="ECO:0000256" key="2">
    <source>
        <dbReference type="ARBA" id="ARBA00022692"/>
    </source>
</evidence>
<proteinExistence type="inferred from homology"/>
<dbReference type="OrthoDB" id="1470350at2759"/>
<dbReference type="Proteomes" id="UP001153076">
    <property type="component" value="Unassembled WGS sequence"/>
</dbReference>
<evidence type="ECO:0000256" key="6">
    <source>
        <dbReference type="PIRSR" id="PIRSR602401-1"/>
    </source>
</evidence>
<dbReference type="SUPFAM" id="SSF48264">
    <property type="entry name" value="Cytochrome P450"/>
    <property type="match status" value="1"/>
</dbReference>
<keyword evidence="9" id="KW-1185">Reference proteome</keyword>
<keyword evidence="3 6" id="KW-0479">Metal-binding</keyword>
<dbReference type="PROSITE" id="PS00086">
    <property type="entry name" value="CYTOCHROME_P450"/>
    <property type="match status" value="1"/>
</dbReference>
<dbReference type="Pfam" id="PF00067">
    <property type="entry name" value="p450"/>
    <property type="match status" value="1"/>
</dbReference>
<keyword evidence="6 7" id="KW-0349">Heme</keyword>
<keyword evidence="7" id="KW-0503">Monooxygenase</keyword>
<comment type="caution">
    <text evidence="8">The sequence shown here is derived from an EMBL/GenBank/DDBJ whole genome shotgun (WGS) entry which is preliminary data.</text>
</comment>
<name>A0A9Q1K2J0_9CARY</name>
<keyword evidence="2" id="KW-0812">Transmembrane</keyword>
<protein>
    <submittedName>
        <fullName evidence="8">Uncharacterized protein</fullName>
    </submittedName>
</protein>
<gene>
    <name evidence="8" type="ORF">Cgig2_024326</name>
</gene>
<comment type="similarity">
    <text evidence="7">Belongs to the cytochrome P450 family.</text>
</comment>
<dbReference type="GO" id="GO:0005506">
    <property type="term" value="F:iron ion binding"/>
    <property type="evidence" value="ECO:0007669"/>
    <property type="project" value="InterPro"/>
</dbReference>
<keyword evidence="4" id="KW-1133">Transmembrane helix</keyword>
<dbReference type="PANTHER" id="PTHR24286:SF356">
    <property type="entry name" value="ENT-KAURENOIC ACID OXIDASE 2"/>
    <property type="match status" value="1"/>
</dbReference>
<accession>A0A9Q1K2J0</accession>
<keyword evidence="4" id="KW-0472">Membrane</keyword>
<keyword evidence="5 6" id="KW-0408">Iron</keyword>
<evidence type="ECO:0000256" key="4">
    <source>
        <dbReference type="ARBA" id="ARBA00022989"/>
    </source>
</evidence>
<dbReference type="GO" id="GO:0020037">
    <property type="term" value="F:heme binding"/>
    <property type="evidence" value="ECO:0007669"/>
    <property type="project" value="InterPro"/>
</dbReference>
<dbReference type="GO" id="GO:0005783">
    <property type="term" value="C:endoplasmic reticulum"/>
    <property type="evidence" value="ECO:0007669"/>
    <property type="project" value="TreeGrafter"/>
</dbReference>